<evidence type="ECO:0000313" key="1">
    <source>
        <dbReference type="EMBL" id="GET37183.1"/>
    </source>
</evidence>
<evidence type="ECO:0008006" key="3">
    <source>
        <dbReference type="Google" id="ProtNLM"/>
    </source>
</evidence>
<protein>
    <recommendedName>
        <fullName evidence="3">Sugar ABC transporter permease</fullName>
    </recommendedName>
</protein>
<dbReference type="AlphaFoldDB" id="A0AAV3X749"/>
<dbReference type="EMBL" id="BLAY01000024">
    <property type="protein sequence ID" value="GET37183.1"/>
    <property type="molecule type" value="Genomic_DNA"/>
</dbReference>
<accession>A0AAV3X749</accession>
<name>A0AAV3X749_9CYAN</name>
<keyword evidence="2" id="KW-1185">Reference proteome</keyword>
<dbReference type="Proteomes" id="UP001050975">
    <property type="component" value="Unassembled WGS sequence"/>
</dbReference>
<evidence type="ECO:0000313" key="2">
    <source>
        <dbReference type="Proteomes" id="UP001050975"/>
    </source>
</evidence>
<comment type="caution">
    <text evidence="1">The sequence shown here is derived from an EMBL/GenBank/DDBJ whole genome shotgun (WGS) entry which is preliminary data.</text>
</comment>
<proteinExistence type="predicted"/>
<sequence length="126" mass="13522">MASTSNVKITISLQDPNLDNDELQAEVENLLPQMKEVDGVEDADLVPVEEAPKGSKALGGFLLGMLQAEVSVANIKALFGFLGDRLGGQPIKISVKAPDGRELNVEASSQAEFDYAYQKAQEFLKG</sequence>
<gene>
    <name evidence="1" type="ORF">MiSe_19360</name>
</gene>
<organism evidence="1 2">
    <name type="scientific">Microseira wollei NIES-4236</name>
    <dbReference type="NCBI Taxonomy" id="2530354"/>
    <lineage>
        <taxon>Bacteria</taxon>
        <taxon>Bacillati</taxon>
        <taxon>Cyanobacteriota</taxon>
        <taxon>Cyanophyceae</taxon>
        <taxon>Oscillatoriophycideae</taxon>
        <taxon>Aerosakkonematales</taxon>
        <taxon>Aerosakkonemataceae</taxon>
        <taxon>Microseira</taxon>
    </lineage>
</organism>
<dbReference type="RefSeq" id="WP_226578240.1">
    <property type="nucleotide sequence ID" value="NZ_BLAY01000024.1"/>
</dbReference>
<reference evidence="1" key="1">
    <citation type="submission" date="2019-10" db="EMBL/GenBank/DDBJ databases">
        <title>Draft genome sequece of Microseira wollei NIES-4236.</title>
        <authorList>
            <person name="Yamaguchi H."/>
            <person name="Suzuki S."/>
            <person name="Kawachi M."/>
        </authorList>
    </citation>
    <scope>NUCLEOTIDE SEQUENCE</scope>
    <source>
        <strain evidence="1">NIES-4236</strain>
    </source>
</reference>